<dbReference type="GO" id="GO:0022857">
    <property type="term" value="F:transmembrane transporter activity"/>
    <property type="evidence" value="ECO:0007669"/>
    <property type="project" value="InterPro"/>
</dbReference>
<gene>
    <name evidence="7" type="ORF">Q428_03940</name>
</gene>
<dbReference type="RefSeq" id="WP_035378354.1">
    <property type="nucleotide sequence ID" value="NZ_AZQP01000008.1"/>
</dbReference>
<dbReference type="STRING" id="1403537.Q428_03940"/>
<dbReference type="PANTHER" id="PTHR47089">
    <property type="entry name" value="ABC TRANSPORTER, PERMEASE PROTEIN"/>
    <property type="match status" value="1"/>
</dbReference>
<dbReference type="Pfam" id="PF02653">
    <property type="entry name" value="BPD_transp_2"/>
    <property type="match status" value="1"/>
</dbReference>
<feature type="transmembrane region" description="Helical" evidence="6">
    <location>
        <begin position="114"/>
        <end position="140"/>
    </location>
</feature>
<feature type="transmembrane region" description="Helical" evidence="6">
    <location>
        <begin position="267"/>
        <end position="286"/>
    </location>
</feature>
<sequence>MLRLVKRENIDKGTNIRIRLLFLFFSFIAISIFLLILNYNPIEVFRGMLSGAFNTSYRIKQTIITAIPLIITSIGISIAFKMKYWNIGGEGQILIGAFGAALIALNFPDMYKPLLLTVMFITAVILGGFWAVISGILKVYFNTNETIITLMLNYIALKFITYLQYGPWKDKKAMGFPKIPNFSDNAILPSIGGIHIGLIIALIIVVIGYLFMKHSKMGYEITVLGESKNTARYAGIRINKTILTAVFLSGALCGLTGFIQSSAVSQTLSIEVAGGVGYTAIIIAWLSNLSEPLMLLVSILFAALLQGSSYIQTAAGIPKSVALILQAFILFFILGSELFVKYKIAANERRAA</sequence>
<keyword evidence="2" id="KW-1003">Cell membrane</keyword>
<feature type="transmembrane region" description="Helical" evidence="6">
    <location>
        <begin position="242"/>
        <end position="261"/>
    </location>
</feature>
<comment type="subcellular location">
    <subcellularLocation>
        <location evidence="1">Cell membrane</location>
        <topology evidence="1">Multi-pass membrane protein</topology>
    </subcellularLocation>
</comment>
<feature type="transmembrane region" description="Helical" evidence="6">
    <location>
        <begin position="20"/>
        <end position="39"/>
    </location>
</feature>
<evidence type="ECO:0000256" key="1">
    <source>
        <dbReference type="ARBA" id="ARBA00004651"/>
    </source>
</evidence>
<feature type="transmembrane region" description="Helical" evidence="6">
    <location>
        <begin position="59"/>
        <end position="80"/>
    </location>
</feature>
<feature type="transmembrane region" description="Helical" evidence="6">
    <location>
        <begin position="323"/>
        <end position="340"/>
    </location>
</feature>
<evidence type="ECO:0000256" key="2">
    <source>
        <dbReference type="ARBA" id="ARBA00022475"/>
    </source>
</evidence>
<proteinExistence type="predicted"/>
<keyword evidence="5 6" id="KW-0472">Membrane</keyword>
<keyword evidence="3 6" id="KW-0812">Transmembrane</keyword>
<evidence type="ECO:0000313" key="8">
    <source>
        <dbReference type="Proteomes" id="UP000019681"/>
    </source>
</evidence>
<comment type="caution">
    <text evidence="7">The sequence shown here is derived from an EMBL/GenBank/DDBJ whole genome shotgun (WGS) entry which is preliminary data.</text>
</comment>
<accession>A0A017RX22</accession>
<name>A0A017RX22_9CLOT</name>
<keyword evidence="8" id="KW-1185">Reference proteome</keyword>
<dbReference type="EMBL" id="AZQP01000008">
    <property type="protein sequence ID" value="EYE89111.1"/>
    <property type="molecule type" value="Genomic_DNA"/>
</dbReference>
<dbReference type="OrthoDB" id="45037at2"/>
<reference evidence="7 8" key="1">
    <citation type="journal article" date="2014" name="Genome Announc.">
        <title>Draft Genome Sequence of Fervidicella metallireducens Strain AeBT, an Iron-Reducing Thermoanaerobe from the Great Artesian Basin.</title>
        <authorList>
            <person name="Patel B.K."/>
        </authorList>
    </citation>
    <scope>NUCLEOTIDE SEQUENCE [LARGE SCALE GENOMIC DNA]</scope>
    <source>
        <strain evidence="7 8">AeB</strain>
    </source>
</reference>
<keyword evidence="4 6" id="KW-1133">Transmembrane helix</keyword>
<evidence type="ECO:0000256" key="6">
    <source>
        <dbReference type="SAM" id="Phobius"/>
    </source>
</evidence>
<feature type="transmembrane region" description="Helical" evidence="6">
    <location>
        <begin position="186"/>
        <end position="211"/>
    </location>
</feature>
<dbReference type="InterPro" id="IPR001851">
    <property type="entry name" value="ABC_transp_permease"/>
</dbReference>
<dbReference type="Proteomes" id="UP000019681">
    <property type="component" value="Unassembled WGS sequence"/>
</dbReference>
<feature type="transmembrane region" description="Helical" evidence="6">
    <location>
        <begin position="92"/>
        <end position="108"/>
    </location>
</feature>
<organism evidence="7 8">
    <name type="scientific">Fervidicella metallireducens AeB</name>
    <dbReference type="NCBI Taxonomy" id="1403537"/>
    <lineage>
        <taxon>Bacteria</taxon>
        <taxon>Bacillati</taxon>
        <taxon>Bacillota</taxon>
        <taxon>Clostridia</taxon>
        <taxon>Eubacteriales</taxon>
        <taxon>Clostridiaceae</taxon>
        <taxon>Fervidicella</taxon>
    </lineage>
</organism>
<evidence type="ECO:0000256" key="5">
    <source>
        <dbReference type="ARBA" id="ARBA00023136"/>
    </source>
</evidence>
<dbReference type="PANTHER" id="PTHR47089:SF1">
    <property type="entry name" value="GUANOSINE ABC TRANSPORTER PERMEASE PROTEIN NUPP"/>
    <property type="match status" value="1"/>
</dbReference>
<feature type="transmembrane region" description="Helical" evidence="6">
    <location>
        <begin position="147"/>
        <end position="166"/>
    </location>
</feature>
<dbReference type="GO" id="GO:0005886">
    <property type="term" value="C:plasma membrane"/>
    <property type="evidence" value="ECO:0007669"/>
    <property type="project" value="UniProtKB-SubCell"/>
</dbReference>
<evidence type="ECO:0000256" key="3">
    <source>
        <dbReference type="ARBA" id="ARBA00022692"/>
    </source>
</evidence>
<evidence type="ECO:0000256" key="4">
    <source>
        <dbReference type="ARBA" id="ARBA00022989"/>
    </source>
</evidence>
<protein>
    <submittedName>
        <fullName evidence="7">Branched-chain amino acid ABC transporter permease</fullName>
    </submittedName>
</protein>
<feature type="transmembrane region" description="Helical" evidence="6">
    <location>
        <begin position="293"/>
        <end position="311"/>
    </location>
</feature>
<dbReference type="AlphaFoldDB" id="A0A017RX22"/>
<dbReference type="CDD" id="cd06580">
    <property type="entry name" value="TM_PBP1_transp_TpRbsC_like"/>
    <property type="match status" value="1"/>
</dbReference>
<evidence type="ECO:0000313" key="7">
    <source>
        <dbReference type="EMBL" id="EYE89111.1"/>
    </source>
</evidence>